<accession>A0A6A4H1D1</accession>
<evidence type="ECO:0000313" key="2">
    <source>
        <dbReference type="EMBL" id="KAE9391488.1"/>
    </source>
</evidence>
<keyword evidence="1" id="KW-0472">Membrane</keyword>
<keyword evidence="3" id="KW-1185">Reference proteome</keyword>
<keyword evidence="1" id="KW-1133">Transmembrane helix</keyword>
<name>A0A6A4H1D1_9AGAR</name>
<organism evidence="2 3">
    <name type="scientific">Gymnopus androsaceus JB14</name>
    <dbReference type="NCBI Taxonomy" id="1447944"/>
    <lineage>
        <taxon>Eukaryota</taxon>
        <taxon>Fungi</taxon>
        <taxon>Dikarya</taxon>
        <taxon>Basidiomycota</taxon>
        <taxon>Agaricomycotina</taxon>
        <taxon>Agaricomycetes</taxon>
        <taxon>Agaricomycetidae</taxon>
        <taxon>Agaricales</taxon>
        <taxon>Marasmiineae</taxon>
        <taxon>Omphalotaceae</taxon>
        <taxon>Gymnopus</taxon>
    </lineage>
</organism>
<protein>
    <submittedName>
        <fullName evidence="2">Uncharacterized protein</fullName>
    </submittedName>
</protein>
<dbReference type="EMBL" id="ML769622">
    <property type="protein sequence ID" value="KAE9391488.1"/>
    <property type="molecule type" value="Genomic_DNA"/>
</dbReference>
<dbReference type="AlphaFoldDB" id="A0A6A4H1D1"/>
<evidence type="ECO:0000313" key="3">
    <source>
        <dbReference type="Proteomes" id="UP000799118"/>
    </source>
</evidence>
<reference evidence="2" key="1">
    <citation type="journal article" date="2019" name="Environ. Microbiol.">
        <title>Fungal ecological strategies reflected in gene transcription - a case study of two litter decomposers.</title>
        <authorList>
            <person name="Barbi F."/>
            <person name="Kohler A."/>
            <person name="Barry K."/>
            <person name="Baskaran P."/>
            <person name="Daum C."/>
            <person name="Fauchery L."/>
            <person name="Ihrmark K."/>
            <person name="Kuo A."/>
            <person name="LaButti K."/>
            <person name="Lipzen A."/>
            <person name="Morin E."/>
            <person name="Grigoriev I.V."/>
            <person name="Henrissat B."/>
            <person name="Lindahl B."/>
            <person name="Martin F."/>
        </authorList>
    </citation>
    <scope>NUCLEOTIDE SEQUENCE</scope>
    <source>
        <strain evidence="2">JB14</strain>
    </source>
</reference>
<keyword evidence="1" id="KW-0812">Transmembrane</keyword>
<sequence>MFYPLLATDYRCTVELDAAICVRNGIETNANQIGVAIPVNLAINSIWIFLKIFNMQPFIATIAMYLPIVLWVVISSRSRQVPIIQQCHVYRVIIVIVRELTAYKPSQGGKPLVLKIISERFDLC</sequence>
<evidence type="ECO:0000256" key="1">
    <source>
        <dbReference type="SAM" id="Phobius"/>
    </source>
</evidence>
<feature type="transmembrane region" description="Helical" evidence="1">
    <location>
        <begin position="56"/>
        <end position="74"/>
    </location>
</feature>
<gene>
    <name evidence="2" type="ORF">BT96DRAFT_925291</name>
</gene>
<dbReference type="Proteomes" id="UP000799118">
    <property type="component" value="Unassembled WGS sequence"/>
</dbReference>
<proteinExistence type="predicted"/>